<reference evidence="1 2" key="1">
    <citation type="submission" date="2016-12" db="EMBL/GenBank/DDBJ databases">
        <title>Genomic comparison of strains in the 'Actinomyces naeslundii' group.</title>
        <authorList>
            <person name="Mughal S.R."/>
            <person name="Do T."/>
            <person name="Gilbert S.C."/>
            <person name="Witherden E.A."/>
            <person name="Didelot X."/>
            <person name="Beighton D."/>
        </authorList>
    </citation>
    <scope>NUCLEOTIDE SEQUENCE [LARGE SCALE GENOMIC DNA]</scope>
    <source>
        <strain evidence="1 2">WE8B-23</strain>
    </source>
</reference>
<dbReference type="OrthoDB" id="4794058at2"/>
<dbReference type="Proteomes" id="UP000185963">
    <property type="component" value="Unassembled WGS sequence"/>
</dbReference>
<dbReference type="EMBL" id="MSKS01000014">
    <property type="protein sequence ID" value="OLO71020.1"/>
    <property type="molecule type" value="Genomic_DNA"/>
</dbReference>
<gene>
    <name evidence="1" type="ORF">BKH20_04765</name>
</gene>
<protein>
    <submittedName>
        <fullName evidence="1">Antitoxin</fullName>
    </submittedName>
</protein>
<sequence length="129" mass="15010">MNEERQRARFTPRTRQDGARRHDRENLDAELALIRDRIDVVIAHGREEFYDGAQAYDVACMVIIRLAALLERPEFMPYLVAISEDERRAIRTTRNIAAHAGYRSMDDSLFWMAITRRVPEILDRIHAGG</sequence>
<dbReference type="KEGG" id="aos:AXE84_04420"/>
<accession>A0A0X8K1D6</accession>
<proteinExistence type="predicted"/>
<dbReference type="RefSeq" id="WP_060956994.1">
    <property type="nucleotide sequence ID" value="NZ_CAUQNV010000026.1"/>
</dbReference>
<evidence type="ECO:0000313" key="2">
    <source>
        <dbReference type="Proteomes" id="UP000185963"/>
    </source>
</evidence>
<comment type="caution">
    <text evidence="1">The sequence shown here is derived from an EMBL/GenBank/DDBJ whole genome shotgun (WGS) entry which is preliminary data.</text>
</comment>
<organism evidence="1 2">
    <name type="scientific">Actinomyces oris</name>
    <dbReference type="NCBI Taxonomy" id="544580"/>
    <lineage>
        <taxon>Bacteria</taxon>
        <taxon>Bacillati</taxon>
        <taxon>Actinomycetota</taxon>
        <taxon>Actinomycetes</taxon>
        <taxon>Actinomycetales</taxon>
        <taxon>Actinomycetaceae</taxon>
        <taxon>Actinomyces</taxon>
    </lineage>
</organism>
<evidence type="ECO:0000313" key="1">
    <source>
        <dbReference type="EMBL" id="OLO71020.1"/>
    </source>
</evidence>
<dbReference type="AlphaFoldDB" id="A0A0X8K1D6"/>
<name>A0A0X8K1D6_9ACTO</name>